<feature type="compositionally biased region" description="Basic and acidic residues" evidence="4">
    <location>
        <begin position="522"/>
        <end position="532"/>
    </location>
</feature>
<name>H3GQB9_PHYRM</name>
<dbReference type="InParanoid" id="H3GQB9"/>
<feature type="transmembrane region" description="Helical" evidence="5">
    <location>
        <begin position="43"/>
        <end position="61"/>
    </location>
</feature>
<evidence type="ECO:0000259" key="6">
    <source>
        <dbReference type="PROSITE" id="PS50280"/>
    </source>
</evidence>
<keyword evidence="5" id="KW-1133">Transmembrane helix</keyword>
<dbReference type="InterPro" id="IPR001214">
    <property type="entry name" value="SET_dom"/>
</dbReference>
<dbReference type="HOGENOM" id="CLU_014746_0_0_1"/>
<dbReference type="VEuPathDB" id="FungiDB:KRP23_14566"/>
<feature type="domain" description="SET" evidence="6">
    <location>
        <begin position="98"/>
        <end position="325"/>
    </location>
</feature>
<proteinExistence type="predicted"/>
<evidence type="ECO:0000313" key="7">
    <source>
        <dbReference type="EnsemblProtists" id="Phyra78981"/>
    </source>
</evidence>
<evidence type="ECO:0000256" key="3">
    <source>
        <dbReference type="ARBA" id="ARBA00022691"/>
    </source>
</evidence>
<evidence type="ECO:0000256" key="2">
    <source>
        <dbReference type="ARBA" id="ARBA00022679"/>
    </source>
</evidence>
<dbReference type="InterPro" id="IPR050600">
    <property type="entry name" value="SETD3_SETD6_MTase"/>
</dbReference>
<dbReference type="eggNOG" id="KOG1337">
    <property type="taxonomic scope" value="Eukaryota"/>
</dbReference>
<dbReference type="EnsemblProtists" id="Phyra78981">
    <property type="protein sequence ID" value="Phyra78981"/>
    <property type="gene ID" value="Phyra78981"/>
</dbReference>
<dbReference type="PROSITE" id="PS50280">
    <property type="entry name" value="SET"/>
    <property type="match status" value="1"/>
</dbReference>
<dbReference type="EMBL" id="DS566033">
    <property type="status" value="NOT_ANNOTATED_CDS"/>
    <property type="molecule type" value="Genomic_DNA"/>
</dbReference>
<dbReference type="PANTHER" id="PTHR13271:SF121">
    <property type="entry name" value="SET DOMAIN-CONTAINING PROTEIN"/>
    <property type="match status" value="1"/>
</dbReference>
<protein>
    <recommendedName>
        <fullName evidence="6">SET domain-containing protein</fullName>
    </recommendedName>
</protein>
<dbReference type="Proteomes" id="UP000005238">
    <property type="component" value="Unassembled WGS sequence"/>
</dbReference>
<dbReference type="InterPro" id="IPR046341">
    <property type="entry name" value="SET_dom_sf"/>
</dbReference>
<dbReference type="Gene3D" id="3.90.1420.10">
    <property type="entry name" value="Rubisco LSMT, substrate-binding domain"/>
    <property type="match status" value="1"/>
</dbReference>
<dbReference type="SUPFAM" id="SSF82199">
    <property type="entry name" value="SET domain"/>
    <property type="match status" value="2"/>
</dbReference>
<keyword evidence="5" id="KW-0812">Transmembrane</keyword>
<dbReference type="PANTHER" id="PTHR13271">
    <property type="entry name" value="UNCHARACTERIZED PUTATIVE METHYLTRANSFERASE"/>
    <property type="match status" value="1"/>
</dbReference>
<dbReference type="FunFam" id="3.90.1410.10:FF:000029">
    <property type="entry name" value="Predicted protein"/>
    <property type="match status" value="2"/>
</dbReference>
<dbReference type="CDD" id="cd10527">
    <property type="entry name" value="SET_LSMT"/>
    <property type="match status" value="2"/>
</dbReference>
<dbReference type="InterPro" id="IPR036464">
    <property type="entry name" value="Rubisco_LSMT_subst-bd_sf"/>
</dbReference>
<dbReference type="Pfam" id="PF09273">
    <property type="entry name" value="Rubis-subs-bind"/>
    <property type="match status" value="1"/>
</dbReference>
<evidence type="ECO:0000256" key="1">
    <source>
        <dbReference type="ARBA" id="ARBA00022603"/>
    </source>
</evidence>
<dbReference type="Gene3D" id="3.90.1410.10">
    <property type="entry name" value="set domain protein methyltransferase, domain 1"/>
    <property type="match status" value="2"/>
</dbReference>
<dbReference type="STRING" id="164328.H3GQB9"/>
<dbReference type="VEuPathDB" id="FungiDB:KRP22_4406"/>
<feature type="region of interest" description="Disordered" evidence="4">
    <location>
        <begin position="518"/>
        <end position="540"/>
    </location>
</feature>
<evidence type="ECO:0000313" key="8">
    <source>
        <dbReference type="Proteomes" id="UP000005238"/>
    </source>
</evidence>
<dbReference type="GO" id="GO:0016279">
    <property type="term" value="F:protein-lysine N-methyltransferase activity"/>
    <property type="evidence" value="ECO:0000318"/>
    <property type="project" value="GO_Central"/>
</dbReference>
<organism evidence="7 8">
    <name type="scientific">Phytophthora ramorum</name>
    <name type="common">Sudden oak death agent</name>
    <dbReference type="NCBI Taxonomy" id="164328"/>
    <lineage>
        <taxon>Eukaryota</taxon>
        <taxon>Sar</taxon>
        <taxon>Stramenopiles</taxon>
        <taxon>Oomycota</taxon>
        <taxon>Peronosporomycetes</taxon>
        <taxon>Peronosporales</taxon>
        <taxon>Peronosporaceae</taxon>
        <taxon>Phytophthora</taxon>
    </lineage>
</organism>
<sequence>MRKRPSSIAANASVAAIDKKDAAQLKKNALIDKKMLSKTGKSSVLLSISSLLILLAGLLLLRSPLFNASNIVVHSLSEEEKVAEFVDWFQAAGGTVSEKISIETFPEMGRGVVVLETMKEEDKLLFVPKNLIICYDTIAQEWSSQPKLRKKLTKLKADQEELLTAFLLLEQAKGPASRWASYLQLLPPFSSRNEVASPLLFASDADVEALQDERMIKAARTERLLAKKAHGRFKRLFRSFVDEATLELSPYVWARFLINSRAFSIQGQRVLVPFGDIFNGEPDNEARQPDNGQRFLQFHDLQSDGMTIRADRGALKGEQLFEDYGDNNNYVYFLHHGFLMGDKGFDCAAFRLPSLTDAYTQDGEDESPDETLAQKLRVLTRVRVEDAPLACISRTGKLEEPGLARIYTAVYNMDTEQAAACDDARAFSDCFPPELMSNLDDQPRQEEAAIMFHAIRRQLEYYPTTIEEDRRSFDKLSVATSPFGSRTHAVAFRLSRKQILLEAQAMLEQRLQHLGEGLEDVGSDRPLNHEQGQELDEDDAGSTKLERFKQWVARHRFPINHLELRYVSEAVGYGTFAAKPLTRGDAYLSVPVQAVMNAHSALQSPWVRRTTHGLEKERANVSREETLLLLHLVEETFGPNHVHSHWKPYLDMLPVLDDQASALGSPLFYEEGGEQLKSLEGTDLLLLVTNYRQRVAQAYVLLSDSLKASASDETSTWLTQRRFLWANAMLDSRSIWWGSQRHLVPLLDMVNCQELHSEHKPHHTNLDSSGRHAVTKASWEFEAGQEVVENYAQPNYIYLLYHGFVLDANSHDCAHFHFELPAPARQRELAGLLQSLQVYSWTPDVCVSPEAQQDVVRFAKIALLVSSPNEALQLLTTSAQSAPSQAISSALEAVNARLSRLQAAEAQTSSQDFRTQSIRHYRQQQLDHLAALRNTLQAP</sequence>
<reference evidence="8" key="1">
    <citation type="journal article" date="2006" name="Science">
        <title>Phytophthora genome sequences uncover evolutionary origins and mechanisms of pathogenesis.</title>
        <authorList>
            <person name="Tyler B.M."/>
            <person name="Tripathy S."/>
            <person name="Zhang X."/>
            <person name="Dehal P."/>
            <person name="Jiang R.H."/>
            <person name="Aerts A."/>
            <person name="Arredondo F.D."/>
            <person name="Baxter L."/>
            <person name="Bensasson D."/>
            <person name="Beynon J.L."/>
            <person name="Chapman J."/>
            <person name="Damasceno C.M."/>
            <person name="Dorrance A.E."/>
            <person name="Dou D."/>
            <person name="Dickerman A.W."/>
            <person name="Dubchak I.L."/>
            <person name="Garbelotto M."/>
            <person name="Gijzen M."/>
            <person name="Gordon S.G."/>
            <person name="Govers F."/>
            <person name="Grunwald N.J."/>
            <person name="Huang W."/>
            <person name="Ivors K.L."/>
            <person name="Jones R.W."/>
            <person name="Kamoun S."/>
            <person name="Krampis K."/>
            <person name="Lamour K.H."/>
            <person name="Lee M.K."/>
            <person name="McDonald W.H."/>
            <person name="Medina M."/>
            <person name="Meijer H.J."/>
            <person name="Nordberg E.K."/>
            <person name="Maclean D.J."/>
            <person name="Ospina-Giraldo M.D."/>
            <person name="Morris P.F."/>
            <person name="Phuntumart V."/>
            <person name="Putnam N.H."/>
            <person name="Rash S."/>
            <person name="Rose J.K."/>
            <person name="Sakihama Y."/>
            <person name="Salamov A.A."/>
            <person name="Savidor A."/>
            <person name="Scheuring C.F."/>
            <person name="Smith B.M."/>
            <person name="Sobral B.W."/>
            <person name="Terry A."/>
            <person name="Torto-Alalibo T.A."/>
            <person name="Win J."/>
            <person name="Xu Z."/>
            <person name="Zhang H."/>
            <person name="Grigoriev I.V."/>
            <person name="Rokhsar D.S."/>
            <person name="Boore J.L."/>
        </authorList>
    </citation>
    <scope>NUCLEOTIDE SEQUENCE [LARGE SCALE GENOMIC DNA]</scope>
    <source>
        <strain evidence="8">Pr102</strain>
    </source>
</reference>
<dbReference type="AlphaFoldDB" id="H3GQB9"/>
<dbReference type="InterPro" id="IPR015353">
    <property type="entry name" value="Rubisco_LSMT_subst-bd"/>
</dbReference>
<keyword evidence="3" id="KW-0949">S-adenosyl-L-methionine</keyword>
<accession>H3GQB9</accession>
<dbReference type="SUPFAM" id="SSF81822">
    <property type="entry name" value="RuBisCo LSMT C-terminal, substrate-binding domain"/>
    <property type="match status" value="1"/>
</dbReference>
<dbReference type="GO" id="GO:0032259">
    <property type="term" value="P:methylation"/>
    <property type="evidence" value="ECO:0007669"/>
    <property type="project" value="UniProtKB-KW"/>
</dbReference>
<keyword evidence="1" id="KW-0489">Methyltransferase</keyword>
<evidence type="ECO:0000256" key="5">
    <source>
        <dbReference type="SAM" id="Phobius"/>
    </source>
</evidence>
<dbReference type="OMA" id="LQDERMI"/>
<keyword evidence="8" id="KW-1185">Reference proteome</keyword>
<evidence type="ECO:0000256" key="4">
    <source>
        <dbReference type="SAM" id="MobiDB-lite"/>
    </source>
</evidence>
<keyword evidence="5" id="KW-0472">Membrane</keyword>
<reference evidence="7" key="2">
    <citation type="submission" date="2015-06" db="UniProtKB">
        <authorList>
            <consortium name="EnsemblProtists"/>
        </authorList>
    </citation>
    <scope>IDENTIFICATION</scope>
    <source>
        <strain evidence="7">Pr102</strain>
    </source>
</reference>
<keyword evidence="2" id="KW-0808">Transferase</keyword>